<dbReference type="WBParaSite" id="SSLN_0000586001-mRNA-1">
    <property type="protein sequence ID" value="SSLN_0000586001-mRNA-1"/>
    <property type="gene ID" value="SSLN_0000586001"/>
</dbReference>
<name>A0A183SN79_SCHSO</name>
<protein>
    <submittedName>
        <fullName evidence="3">Reverse transcriptase domain-containing protein</fullName>
    </submittedName>
</protein>
<gene>
    <name evidence="1" type="ORF">SSLN_LOCUS5677</name>
</gene>
<reference evidence="1 2" key="2">
    <citation type="submission" date="2018-11" db="EMBL/GenBank/DDBJ databases">
        <authorList>
            <consortium name="Pathogen Informatics"/>
        </authorList>
    </citation>
    <scope>NUCLEOTIDE SEQUENCE [LARGE SCALE GENOMIC DNA]</scope>
    <source>
        <strain evidence="1 2">NST_G2</strain>
    </source>
</reference>
<dbReference type="OrthoDB" id="6243574at2759"/>
<evidence type="ECO:0000313" key="3">
    <source>
        <dbReference type="WBParaSite" id="SSLN_0000586001-mRNA-1"/>
    </source>
</evidence>
<reference evidence="3" key="1">
    <citation type="submission" date="2016-06" db="UniProtKB">
        <authorList>
            <consortium name="WormBaseParasite"/>
        </authorList>
    </citation>
    <scope>IDENTIFICATION</scope>
</reference>
<dbReference type="AlphaFoldDB" id="A0A183SN79"/>
<keyword evidence="2" id="KW-1185">Reference proteome</keyword>
<sequence length="181" mass="21017">MCRPFLICSVIEIKREFKCFAYIPFNKTELNCQHGFRDRWAFTTTLLHSLQSWVCNFEDGPSVNIASIDLQNAFDTVTRQTMLYELERIGIRCNLNWIAKFLVRQCQVVCIGQRDQVLLGSRVEFPAVNTRAYSVLIYVDDLFKTLDYEAAMFADPMKIWSAVQSPGNEEKLQINLTQLKE</sequence>
<evidence type="ECO:0000313" key="2">
    <source>
        <dbReference type="Proteomes" id="UP000275846"/>
    </source>
</evidence>
<accession>A0A183SN79</accession>
<dbReference type="Proteomes" id="UP000275846">
    <property type="component" value="Unassembled WGS sequence"/>
</dbReference>
<dbReference type="EMBL" id="UYSU01033353">
    <property type="protein sequence ID" value="VDL92062.1"/>
    <property type="molecule type" value="Genomic_DNA"/>
</dbReference>
<organism evidence="3">
    <name type="scientific">Schistocephalus solidus</name>
    <name type="common">Tapeworm</name>
    <dbReference type="NCBI Taxonomy" id="70667"/>
    <lineage>
        <taxon>Eukaryota</taxon>
        <taxon>Metazoa</taxon>
        <taxon>Spiralia</taxon>
        <taxon>Lophotrochozoa</taxon>
        <taxon>Platyhelminthes</taxon>
        <taxon>Cestoda</taxon>
        <taxon>Eucestoda</taxon>
        <taxon>Diphyllobothriidea</taxon>
        <taxon>Diphyllobothriidae</taxon>
        <taxon>Schistocephalus</taxon>
    </lineage>
</organism>
<proteinExistence type="predicted"/>
<evidence type="ECO:0000313" key="1">
    <source>
        <dbReference type="EMBL" id="VDL92062.1"/>
    </source>
</evidence>